<feature type="compositionally biased region" description="Basic and acidic residues" evidence="1">
    <location>
        <begin position="883"/>
        <end position="893"/>
    </location>
</feature>
<evidence type="ECO:0000313" key="3">
    <source>
        <dbReference type="EMBL" id="CAG5098211.1"/>
    </source>
</evidence>
<evidence type="ECO:0000256" key="1">
    <source>
        <dbReference type="SAM" id="MobiDB-lite"/>
    </source>
</evidence>
<feature type="region of interest" description="Disordered" evidence="1">
    <location>
        <begin position="1189"/>
        <end position="1259"/>
    </location>
</feature>
<evidence type="ECO:0000313" key="4">
    <source>
        <dbReference type="Proteomes" id="UP001158576"/>
    </source>
</evidence>
<feature type="compositionally biased region" description="Polar residues" evidence="1">
    <location>
        <begin position="1596"/>
        <end position="1621"/>
    </location>
</feature>
<feature type="region of interest" description="Disordered" evidence="1">
    <location>
        <begin position="1454"/>
        <end position="1480"/>
    </location>
</feature>
<protein>
    <submittedName>
        <fullName evidence="3">Oidioi.mRNA.OKI2018_I69.XSR.g15463.t1.cds</fullName>
    </submittedName>
</protein>
<dbReference type="PANTHER" id="PTHR23079:SF55">
    <property type="entry name" value="RNA-DIRECTED RNA POLYMERASE"/>
    <property type="match status" value="1"/>
</dbReference>
<sequence>MATVKLSSVIWRRFEEETEGIEWKGTHKTTKAEREKLADLYEYKEHVMYDEDEPERWAAGSDRYDIKAIPFKVGVSPHAGITRTDERLADKHINLIPSFDFIYECPLVRDFCNSHNYDRKVARDFLRISFDHRIPDVAVQRILTEGILCRDPHNRNEICLYRFFAYTPSQSRQRSCTLVNYDAHFWRSSKLEGVEGYADFKARLDATDDIEDKLERVDERRRIIKDGVKLVWKYFGNFDKISIVAKYAARVGLLMSPTRCCVSIPDSKWTRERDILGGPGNRYEFTDGCGRMSAHLAQLFVDKLNIQYRYNHQRYKIPSVLQFRMMGCKGILVHDPALDEKGQPWVVLRDSQWKFDWNMETCKFGEFSEAGEPCRVIGTCTNGESRPFSFGKLNKQYVVLLDALGIETTTFMEIQKLHFERLRSCLDDRQAAFEILTAQNKMEEADMMTDLDVQQALPNECDSLLRKFRRPVFDLPSAKPDQTEEKNIANSAFYIPVAKSRNIYGVADYTGKLKRGECFVQVTDLHPEAGEAFSNKKCTSYNDLTVVPLRDGMEVLVNKCPTYFAGDFRILTNRYIPELSHLIDVIVFPVAGDHAPGLERPHPHEMHESDLDGDEYFVCWDEDLIPLATMDPHPPPTKSIIKNDVEITLDDLVKEFSHVDHLVGQINNLFMKWADLKGALSDECQQLAIMFNQSVDQAKHGGSVDVSDHLRSCRDKESENPRIQSLMVAEIKKQPFKATLEQMQRYRNLNSGHRRIHENARYYFVDVNSGQKLSDVLRFEKNTDGVYVPTSEKKLEFPVLDFEHEKVLYVDWLYVGEVEIPPHLVELYGHYKVDENDQLYKDLTFGHGEEVPGSIGDAIFKQYRREAKQYNLDYEYGDSRELIPAQRKEDRRQRRERNKSHLPMRAIDPTDDELNVFDDESSDDDDEVFEAFGKGEEEAEKHHDKIKSDDEKPDNLPSRESTTLAEVSKKPTYKLSEMPTIEKLEKPTVEEIFWESTDGKRGSLDQKKVTMESQSETDENVCQRNVQFNPFEGESDEFKRTKRVITRNNGFVSLQPTSTYHIDSSAVPYQENMGWCYQQRSDWGYNQAYEYHQSRPSRPYYSSYRPAGPTNFKMNSNPMDCLDDDSDSPPNTPVLRKITMKNPSAWRKSLTVSVVQKDKNDNSIQTNEEEINEKDVTKTKPDICAVEPSLKKEVSGSSENKAIDLDSSSGKNFSNTSPGIVSVESQETPEVSKEESAEVSKVLQASVSSDESSSDESEMNRQFQAILMIAQQKQKKFKQQKAISDDFDCAASSDHDSAFSVESYEDPNDGEWVEPPSYESNQRRPKIEDIQQPISGGQFSLDQEKMIVSTLFALQRSATASQIVNMMKKLSGVDLGTTKEVDQKLSESRTIVKSNGTNAKGETIWTSVTKKDTAHIDRLLDQENSRKKKKFSKNKKVWGECFNDFSLQTLHETETNPERRKFTTSLKNSESTRDTRNAGQSNFPLWLGPYVCDRMETSASPPAEKVEKPDAFDDLWIKPKLSKKQNAAHKKAQKKAYGMISIIFLPFLKKVEVNFDAQLRDAKEALRRRMTSEKSSQSDQEHGTKTFGKKEKRTTEMTNHISTVNGSRSSEMKSCSVVSPKTTRKFPVRSSDEEDCGRPERFPKNEKSERYYRSTWNLAKHEAGSRTKLFDIKRHLMSNSLDDANRKPQPTNTQKKNQQLSTSRFSAENDIPEKKPKPSRGIRHLNSLQNMALDFDEDWDLVTTGQSSGPLLSEDKTKKPWDIGDDLKNLYRDVISAATTTAAPTLTEEQLNAGCEAIILPKNETAHITPENQALKKIIDFILYETEMEQRSATYIRDAFKQAKNKYYGKKQKKTKRDAHNTIISFYEQMYRYHWVDGRSSSVDGLLALRLTGTLLRVIEKDGHLNKNDAGEIRKTLIKRATKKLRADLFDRSCEKYCFVLKIFVLS</sequence>
<dbReference type="Proteomes" id="UP001158576">
    <property type="component" value="Chromosome XSR"/>
</dbReference>
<dbReference type="InterPro" id="IPR007855">
    <property type="entry name" value="RDRP"/>
</dbReference>
<feature type="compositionally biased region" description="Acidic residues" evidence="1">
    <location>
        <begin position="909"/>
        <end position="929"/>
    </location>
</feature>
<feature type="compositionally biased region" description="Basic and acidic residues" evidence="1">
    <location>
        <begin position="933"/>
        <end position="954"/>
    </location>
</feature>
<feature type="domain" description="RDRP core" evidence="2">
    <location>
        <begin position="160"/>
        <end position="711"/>
    </location>
</feature>
<accession>A0ABN7SEU9</accession>
<feature type="region of interest" description="Disordered" evidence="1">
    <location>
        <begin position="1566"/>
        <end position="1643"/>
    </location>
</feature>
<feature type="compositionally biased region" description="Low complexity" evidence="1">
    <location>
        <begin position="1239"/>
        <end position="1251"/>
    </location>
</feature>
<feature type="region of interest" description="Disordered" evidence="1">
    <location>
        <begin position="1680"/>
        <end position="1723"/>
    </location>
</feature>
<dbReference type="Pfam" id="PF05183">
    <property type="entry name" value="RdRP"/>
    <property type="match status" value="1"/>
</dbReference>
<keyword evidence="4" id="KW-1185">Reference proteome</keyword>
<feature type="region of interest" description="Disordered" evidence="1">
    <location>
        <begin position="1300"/>
        <end position="1323"/>
    </location>
</feature>
<proteinExistence type="predicted"/>
<dbReference type="InterPro" id="IPR057596">
    <property type="entry name" value="RDRP_core"/>
</dbReference>
<name>A0ABN7SEU9_OIKDI</name>
<evidence type="ECO:0000259" key="2">
    <source>
        <dbReference type="Pfam" id="PF05183"/>
    </source>
</evidence>
<organism evidence="3 4">
    <name type="scientific">Oikopleura dioica</name>
    <name type="common">Tunicate</name>
    <dbReference type="NCBI Taxonomy" id="34765"/>
    <lineage>
        <taxon>Eukaryota</taxon>
        <taxon>Metazoa</taxon>
        <taxon>Chordata</taxon>
        <taxon>Tunicata</taxon>
        <taxon>Appendicularia</taxon>
        <taxon>Copelata</taxon>
        <taxon>Oikopleuridae</taxon>
        <taxon>Oikopleura</taxon>
    </lineage>
</organism>
<dbReference type="EMBL" id="OU015569">
    <property type="protein sequence ID" value="CAG5098211.1"/>
    <property type="molecule type" value="Genomic_DNA"/>
</dbReference>
<feature type="region of interest" description="Disordered" evidence="1">
    <location>
        <begin position="883"/>
        <end position="971"/>
    </location>
</feature>
<feature type="region of interest" description="Disordered" evidence="1">
    <location>
        <begin position="1157"/>
        <end position="1176"/>
    </location>
</feature>
<feature type="compositionally biased region" description="Polar residues" evidence="1">
    <location>
        <begin position="1680"/>
        <end position="1706"/>
    </location>
</feature>
<gene>
    <name evidence="3" type="ORF">OKIOD_LOCUS7021</name>
</gene>
<dbReference type="PANTHER" id="PTHR23079">
    <property type="entry name" value="RNA-DEPENDENT RNA POLYMERASE"/>
    <property type="match status" value="1"/>
</dbReference>
<reference evidence="3 4" key="1">
    <citation type="submission" date="2021-04" db="EMBL/GenBank/DDBJ databases">
        <authorList>
            <person name="Bliznina A."/>
        </authorList>
    </citation>
    <scope>NUCLEOTIDE SEQUENCE [LARGE SCALE GENOMIC DNA]</scope>
</reference>
<feature type="compositionally biased region" description="Polar residues" evidence="1">
    <location>
        <begin position="1195"/>
        <end position="1229"/>
    </location>
</feature>
<feature type="compositionally biased region" description="Acidic residues" evidence="1">
    <location>
        <begin position="1303"/>
        <end position="1312"/>
    </location>
</feature>